<evidence type="ECO:0000256" key="2">
    <source>
        <dbReference type="ARBA" id="ARBA00007860"/>
    </source>
</evidence>
<dbReference type="Pfam" id="PF05609">
    <property type="entry name" value="LAP1_C"/>
    <property type="match status" value="1"/>
</dbReference>
<keyword evidence="13" id="KW-1185">Reference proteome</keyword>
<dbReference type="GO" id="GO:0005635">
    <property type="term" value="C:nuclear envelope"/>
    <property type="evidence" value="ECO:0007669"/>
    <property type="project" value="UniProtKB-SubCell"/>
</dbReference>
<evidence type="ECO:0000256" key="7">
    <source>
        <dbReference type="ARBA" id="ARBA00023180"/>
    </source>
</evidence>
<comment type="caution">
    <text evidence="12">The sequence shown here is derived from an EMBL/GenBank/DDBJ whole genome shotgun (WGS) entry which is preliminary data.</text>
</comment>
<keyword evidence="6 10" id="KW-0472">Membrane</keyword>
<evidence type="ECO:0000313" key="12">
    <source>
        <dbReference type="EMBL" id="PFX26500.1"/>
    </source>
</evidence>
<reference evidence="13" key="1">
    <citation type="journal article" date="2017" name="bioRxiv">
        <title>Comparative analysis of the genomes of Stylophora pistillata and Acropora digitifera provides evidence for extensive differences between species of corals.</title>
        <authorList>
            <person name="Voolstra C.R."/>
            <person name="Li Y."/>
            <person name="Liew Y.J."/>
            <person name="Baumgarten S."/>
            <person name="Zoccola D."/>
            <person name="Flot J.-F."/>
            <person name="Tambutte S."/>
            <person name="Allemand D."/>
            <person name="Aranda M."/>
        </authorList>
    </citation>
    <scope>NUCLEOTIDE SEQUENCE [LARGE SCALE GENOMIC DNA]</scope>
</reference>
<dbReference type="GO" id="GO:0001671">
    <property type="term" value="F:ATPase activator activity"/>
    <property type="evidence" value="ECO:0007669"/>
    <property type="project" value="InterPro"/>
</dbReference>
<evidence type="ECO:0000256" key="8">
    <source>
        <dbReference type="ARBA" id="ARBA00023242"/>
    </source>
</evidence>
<feature type="domain" description="Torsin-1A-interacting protein 1/2 AAA+ activator" evidence="11">
    <location>
        <begin position="71"/>
        <end position="256"/>
    </location>
</feature>
<dbReference type="Proteomes" id="UP000225706">
    <property type="component" value="Unassembled WGS sequence"/>
</dbReference>
<evidence type="ECO:0000256" key="6">
    <source>
        <dbReference type="ARBA" id="ARBA00023136"/>
    </source>
</evidence>
<comment type="similarity">
    <text evidence="2">Belongs to the TOR1AIP family.</text>
</comment>
<dbReference type="InterPro" id="IPR038599">
    <property type="entry name" value="LAP1C-like_C_sf"/>
</dbReference>
<dbReference type="GO" id="GO:0016020">
    <property type="term" value="C:membrane"/>
    <property type="evidence" value="ECO:0007669"/>
    <property type="project" value="TreeGrafter"/>
</dbReference>
<dbReference type="EMBL" id="LSMT01000124">
    <property type="protein sequence ID" value="PFX26500.1"/>
    <property type="molecule type" value="Genomic_DNA"/>
</dbReference>
<accession>A0A2B4SCF5</accession>
<dbReference type="AlphaFoldDB" id="A0A2B4SCF5"/>
<proteinExistence type="inferred from homology"/>
<feature type="transmembrane region" description="Helical" evidence="10">
    <location>
        <begin position="40"/>
        <end position="58"/>
    </location>
</feature>
<evidence type="ECO:0000256" key="1">
    <source>
        <dbReference type="ARBA" id="ARBA00004259"/>
    </source>
</evidence>
<evidence type="ECO:0000259" key="11">
    <source>
        <dbReference type="Pfam" id="PF05609"/>
    </source>
</evidence>
<evidence type="ECO:0000256" key="3">
    <source>
        <dbReference type="ARBA" id="ARBA00022553"/>
    </source>
</evidence>
<dbReference type="PANTHER" id="PTHR18843:SF7">
    <property type="entry name" value="LAMINA-ASSOCIATED POLYPEPTIDE 1B ISOFORM 1-RELATED"/>
    <property type="match status" value="1"/>
</dbReference>
<name>A0A2B4SCF5_STYPI</name>
<dbReference type="Gene3D" id="3.40.50.12190">
    <property type="match status" value="1"/>
</dbReference>
<organism evidence="12 13">
    <name type="scientific">Stylophora pistillata</name>
    <name type="common">Smooth cauliflower coral</name>
    <dbReference type="NCBI Taxonomy" id="50429"/>
    <lineage>
        <taxon>Eukaryota</taxon>
        <taxon>Metazoa</taxon>
        <taxon>Cnidaria</taxon>
        <taxon>Anthozoa</taxon>
        <taxon>Hexacorallia</taxon>
        <taxon>Scleractinia</taxon>
        <taxon>Astrocoeniina</taxon>
        <taxon>Pocilloporidae</taxon>
        <taxon>Stylophora</taxon>
    </lineage>
</organism>
<evidence type="ECO:0000256" key="9">
    <source>
        <dbReference type="ARBA" id="ARBA00037847"/>
    </source>
</evidence>
<keyword evidence="3" id="KW-0597">Phosphoprotein</keyword>
<protein>
    <submittedName>
        <fullName evidence="12">Torsin-1A-interacting protein 1</fullName>
    </submittedName>
</protein>
<evidence type="ECO:0000256" key="5">
    <source>
        <dbReference type="ARBA" id="ARBA00022989"/>
    </source>
</evidence>
<comment type="subcellular location">
    <subcellularLocation>
        <location evidence="9">Endomembrane system</location>
        <topology evidence="9">Single-pass membrane protein</topology>
    </subcellularLocation>
    <subcellularLocation>
        <location evidence="1">Nucleus envelope</location>
    </subcellularLocation>
</comment>
<sequence length="281" mass="31742">MNKVGDESCDERGKPSAQRIRINHWILDPGTKSQSSHFRALEIFLSVAVACIAVFIYLDPPVYEMKCDFDLVEVFENGVEKLQLSFTNQTDRFWKILRTRGLAHLREKYPRRPLVFLLPAPPAAHEWLDCLAIKLTEKLDPRHKTTLAIIDSEKEKANPSETTKKKMDNFLKQKVVAGHRVILIRHLELLPPPSPILFHSYCDDQDAPHKHVAFIFTVHMPVEPSSSLSSEEAEKSVEDYLSGEVWVKVDKNAVASLLSRIADTVVLMNGESSGSVKALCS</sequence>
<keyword evidence="7" id="KW-0325">Glycoprotein</keyword>
<keyword evidence="4 10" id="KW-0812">Transmembrane</keyword>
<dbReference type="InterPro" id="IPR008662">
    <property type="entry name" value="TOIP1/2"/>
</dbReference>
<dbReference type="GO" id="GO:0061024">
    <property type="term" value="P:membrane organization"/>
    <property type="evidence" value="ECO:0007669"/>
    <property type="project" value="TreeGrafter"/>
</dbReference>
<evidence type="ECO:0000256" key="10">
    <source>
        <dbReference type="SAM" id="Phobius"/>
    </source>
</evidence>
<evidence type="ECO:0000313" key="13">
    <source>
        <dbReference type="Proteomes" id="UP000225706"/>
    </source>
</evidence>
<dbReference type="OrthoDB" id="6258998at2759"/>
<evidence type="ECO:0000256" key="4">
    <source>
        <dbReference type="ARBA" id="ARBA00022692"/>
    </source>
</evidence>
<keyword evidence="5 10" id="KW-1133">Transmembrane helix</keyword>
<dbReference type="InterPro" id="IPR046753">
    <property type="entry name" value="TOIP1/2_C"/>
</dbReference>
<gene>
    <name evidence="12" type="primary">TOR1AIP1</name>
    <name evidence="12" type="ORF">AWC38_SpisGene8815</name>
</gene>
<keyword evidence="8" id="KW-0539">Nucleus</keyword>
<dbReference type="PANTHER" id="PTHR18843">
    <property type="entry name" value="TORSIN-1A-INTERACTING PROTEIN"/>
    <property type="match status" value="1"/>
</dbReference>